<evidence type="ECO:0000313" key="3">
    <source>
        <dbReference type="Proteomes" id="UP001144673"/>
    </source>
</evidence>
<dbReference type="AlphaFoldDB" id="A0A9W8Q3P4"/>
<name>A0A9W8Q3P4_AKAMU</name>
<proteinExistence type="predicted"/>
<dbReference type="EMBL" id="JAJHUN010000011">
    <property type="protein sequence ID" value="KAJ4145519.1"/>
    <property type="molecule type" value="Genomic_DNA"/>
</dbReference>
<protein>
    <submittedName>
        <fullName evidence="2">Uncharacterized protein</fullName>
    </submittedName>
</protein>
<reference evidence="2" key="1">
    <citation type="journal article" date="2023" name="Access Microbiol">
        <title>De-novo genome assembly for Akanthomyces muscarius, a biocontrol agent of insect agricultural pests.</title>
        <authorList>
            <person name="Erdos Z."/>
            <person name="Studholme D.J."/>
            <person name="Raymond B."/>
            <person name="Sharma M."/>
        </authorList>
    </citation>
    <scope>NUCLEOTIDE SEQUENCE</scope>
    <source>
        <strain evidence="2">Ve6</strain>
    </source>
</reference>
<feature type="region of interest" description="Disordered" evidence="1">
    <location>
        <begin position="120"/>
        <end position="140"/>
    </location>
</feature>
<accession>A0A9W8Q3P4</accession>
<organism evidence="2 3">
    <name type="scientific">Akanthomyces muscarius</name>
    <name type="common">Entomopathogenic fungus</name>
    <name type="synonym">Lecanicillium muscarium</name>
    <dbReference type="NCBI Taxonomy" id="2231603"/>
    <lineage>
        <taxon>Eukaryota</taxon>
        <taxon>Fungi</taxon>
        <taxon>Dikarya</taxon>
        <taxon>Ascomycota</taxon>
        <taxon>Pezizomycotina</taxon>
        <taxon>Sordariomycetes</taxon>
        <taxon>Hypocreomycetidae</taxon>
        <taxon>Hypocreales</taxon>
        <taxon>Cordycipitaceae</taxon>
        <taxon>Akanthomyces</taxon>
    </lineage>
</organism>
<dbReference type="Proteomes" id="UP001144673">
    <property type="component" value="Chromosome 2"/>
</dbReference>
<sequence length="140" mass="15781">MSVYNSPSSKAEYNTIAPDITCTNLPLHEAKTQNISQSDNIMSEHTRMAALSAEIAKIQQDLEQWRRHERDTAAQLDRALTRLQQYTRRGQFPDPIVSAAVNNHSVALNHMRSRIAGLQSRKTAAEREHMNLSLGSRNQA</sequence>
<dbReference type="RefSeq" id="XP_056049189.1">
    <property type="nucleotide sequence ID" value="XM_056195574.1"/>
</dbReference>
<evidence type="ECO:0000256" key="1">
    <source>
        <dbReference type="SAM" id="MobiDB-lite"/>
    </source>
</evidence>
<gene>
    <name evidence="2" type="ORF">LMH87_004367</name>
</gene>
<dbReference type="GeneID" id="80891526"/>
<comment type="caution">
    <text evidence="2">The sequence shown here is derived from an EMBL/GenBank/DDBJ whole genome shotgun (WGS) entry which is preliminary data.</text>
</comment>
<keyword evidence="3" id="KW-1185">Reference proteome</keyword>
<evidence type="ECO:0000313" key="2">
    <source>
        <dbReference type="EMBL" id="KAJ4145519.1"/>
    </source>
</evidence>
<dbReference type="KEGG" id="amus:LMH87_004367"/>